<protein>
    <submittedName>
        <fullName evidence="2">Agmatine deiminase family protein</fullName>
    </submittedName>
</protein>
<name>A0AA95KM23_9BACT</name>
<dbReference type="PANTHER" id="PTHR31377:SF0">
    <property type="entry name" value="AGMATINE DEIMINASE-RELATED"/>
    <property type="match status" value="1"/>
</dbReference>
<dbReference type="GO" id="GO:0047632">
    <property type="term" value="F:agmatine deiminase activity"/>
    <property type="evidence" value="ECO:0007669"/>
    <property type="project" value="TreeGrafter"/>
</dbReference>
<dbReference type="Pfam" id="PF04371">
    <property type="entry name" value="PAD_porph"/>
    <property type="match status" value="1"/>
</dbReference>
<gene>
    <name evidence="2" type="ORF">QNN11_16320</name>
</gene>
<evidence type="ECO:0000313" key="3">
    <source>
        <dbReference type="Proteomes" id="UP001177934"/>
    </source>
</evidence>
<evidence type="ECO:0000256" key="1">
    <source>
        <dbReference type="ARBA" id="ARBA00022801"/>
    </source>
</evidence>
<keyword evidence="1" id="KW-0378">Hydrolase</keyword>
<sequence length="288" mass="33490">MIQDKDTNFVYIANKLSQWKGYSAFCKELISIFDDLKIPYGKIYDAKDIWTRDFMPIQLEENVFLKYQYAPDYLVKIEKRKSYITDCTEACLKLGIQYRETDIVIDGGNVVLCGDNVVMTDKVFTENNRDKYDVDFLKQLEDTFGHKVIIIPWHATGTLEDEEADVYGHADGFIKYCGANRILMGNHRDSEEDEAIKIRQILEENGYTVTEMLFTVQEPRYDLNWAYINFLQVGNNIILPKFGINEDEQAKRFVQTAFPYCRIRQIDCNVIAKDGGALHCITWNIKKS</sequence>
<dbReference type="EMBL" id="CP126056">
    <property type="protein sequence ID" value="WHX08975.1"/>
    <property type="molecule type" value="Genomic_DNA"/>
</dbReference>
<proteinExistence type="predicted"/>
<dbReference type="InterPro" id="IPR007466">
    <property type="entry name" value="Peptidyl-Arg-deiminase_porph"/>
</dbReference>
<dbReference type="RefSeq" id="WP_007855875.1">
    <property type="nucleotide sequence ID" value="NZ_CAXTLI010000011.1"/>
</dbReference>
<reference evidence="2" key="1">
    <citation type="journal article" date="2023" name="Nat. Commun.">
        <title>Identification of a novel Human Milk Oligosaccharides utilization cluster in the infant gut commensal Bacteroides dorei.</title>
        <authorList>
            <person name="Kijner S."/>
            <person name="Ennis D."/>
            <person name="Shmorak S."/>
            <person name="Florentin A."/>
            <person name="Yassour M."/>
        </authorList>
    </citation>
    <scope>NUCLEOTIDE SEQUENCE</scope>
    <source>
        <strain evidence="2">2</strain>
    </source>
</reference>
<dbReference type="Proteomes" id="UP001177934">
    <property type="component" value="Chromosome"/>
</dbReference>
<dbReference type="SUPFAM" id="SSF55909">
    <property type="entry name" value="Pentein"/>
    <property type="match status" value="1"/>
</dbReference>
<dbReference type="AlphaFoldDB" id="A0AA95KM23"/>
<dbReference type="GO" id="GO:0009446">
    <property type="term" value="P:putrescine biosynthetic process"/>
    <property type="evidence" value="ECO:0007669"/>
    <property type="project" value="InterPro"/>
</dbReference>
<dbReference type="PANTHER" id="PTHR31377">
    <property type="entry name" value="AGMATINE DEIMINASE-RELATED"/>
    <property type="match status" value="1"/>
</dbReference>
<organism evidence="2 3">
    <name type="scientific">Phocaeicola dorei</name>
    <dbReference type="NCBI Taxonomy" id="357276"/>
    <lineage>
        <taxon>Bacteria</taxon>
        <taxon>Pseudomonadati</taxon>
        <taxon>Bacteroidota</taxon>
        <taxon>Bacteroidia</taxon>
        <taxon>Bacteroidales</taxon>
        <taxon>Bacteroidaceae</taxon>
        <taxon>Phocaeicola</taxon>
    </lineage>
</organism>
<dbReference type="GO" id="GO:0004668">
    <property type="term" value="F:protein-arginine deiminase activity"/>
    <property type="evidence" value="ECO:0007669"/>
    <property type="project" value="InterPro"/>
</dbReference>
<accession>A0AA95KM23</accession>
<dbReference type="Gene3D" id="3.75.10.10">
    <property type="entry name" value="L-arginine/glycine Amidinotransferase, Chain A"/>
    <property type="match status" value="1"/>
</dbReference>
<evidence type="ECO:0000313" key="2">
    <source>
        <dbReference type="EMBL" id="WHX08975.1"/>
    </source>
</evidence>